<keyword evidence="1" id="KW-0812">Transmembrane</keyword>
<evidence type="ECO:0000256" key="1">
    <source>
        <dbReference type="SAM" id="Phobius"/>
    </source>
</evidence>
<feature type="transmembrane region" description="Helical" evidence="1">
    <location>
        <begin position="7"/>
        <end position="26"/>
    </location>
</feature>
<feature type="transmembrane region" description="Helical" evidence="1">
    <location>
        <begin position="38"/>
        <end position="57"/>
    </location>
</feature>
<accession>L0HGP6</accession>
<dbReference type="AlphaFoldDB" id="L0HGP6"/>
<evidence type="ECO:0000313" key="2">
    <source>
        <dbReference type="EMBL" id="AGB02966.1"/>
    </source>
</evidence>
<name>L0HGP6_METFS</name>
<dbReference type="InParanoid" id="L0HGP6"/>
<sequence length="120" mass="12881" precursor="true">MVQKKRIAITTAVGILTGAWCAGSLLFMAPPGITPEPWFMLMIFYARVLQGLVIGFADGIAIRPVLRGAGFGTLFSLLLCIVPFFAHNYFGAAMLLIFGIIYGILADGLASWAVKRDNAA</sequence>
<dbReference type="STRING" id="593750.Metfor_1950"/>
<proteinExistence type="predicted"/>
<feature type="transmembrane region" description="Helical" evidence="1">
    <location>
        <begin position="92"/>
        <end position="114"/>
    </location>
</feature>
<dbReference type="RefSeq" id="WP_015285929.1">
    <property type="nucleotide sequence ID" value="NC_019943.1"/>
</dbReference>
<protein>
    <submittedName>
        <fullName evidence="2">Uncharacterized protein</fullName>
    </submittedName>
</protein>
<reference evidence="2 3" key="2">
    <citation type="journal article" date="2014" name="Genome Announc.">
        <title>Complete Genome Sequence of Methanoregula formicica SMSPT, a Mesophilic Hydrogenotrophic Methanogen Isolated from a Methanogenic Upflow Anaerobic Sludge Blanket Reactor.</title>
        <authorList>
            <person name="Yamamoto K."/>
            <person name="Tamaki H."/>
            <person name="Cadillo-Quiroz H."/>
            <person name="Imachi H."/>
            <person name="Kyrpides N."/>
            <person name="Woyke T."/>
            <person name="Goodwin L."/>
            <person name="Zinder S.H."/>
            <person name="Kamagata Y."/>
            <person name="Liu W.T."/>
        </authorList>
    </citation>
    <scope>NUCLEOTIDE SEQUENCE [LARGE SCALE GENOMIC DNA]</scope>
    <source>
        <strain evidence="3">DSM 22288 / NBRC 105244 / SMSP</strain>
    </source>
</reference>
<feature type="transmembrane region" description="Helical" evidence="1">
    <location>
        <begin position="69"/>
        <end position="86"/>
    </location>
</feature>
<dbReference type="EMBL" id="CP003167">
    <property type="protein sequence ID" value="AGB02966.1"/>
    <property type="molecule type" value="Genomic_DNA"/>
</dbReference>
<organism evidence="2 3">
    <name type="scientific">Methanoregula formicica (strain DSM 22288 / NBRC 105244 / SMSP)</name>
    <dbReference type="NCBI Taxonomy" id="593750"/>
    <lineage>
        <taxon>Archaea</taxon>
        <taxon>Methanobacteriati</taxon>
        <taxon>Methanobacteriota</taxon>
        <taxon>Stenosarchaea group</taxon>
        <taxon>Methanomicrobia</taxon>
        <taxon>Methanomicrobiales</taxon>
        <taxon>Methanoregulaceae</taxon>
        <taxon>Methanoregula</taxon>
    </lineage>
</organism>
<dbReference type="Proteomes" id="UP000010824">
    <property type="component" value="Chromosome"/>
</dbReference>
<gene>
    <name evidence="2" type="ordered locus">Metfor_1950</name>
</gene>
<evidence type="ECO:0000313" key="3">
    <source>
        <dbReference type="Proteomes" id="UP000010824"/>
    </source>
</evidence>
<keyword evidence="1" id="KW-1133">Transmembrane helix</keyword>
<reference evidence="3" key="1">
    <citation type="submission" date="2011-12" db="EMBL/GenBank/DDBJ databases">
        <title>Complete sequence of Methanoregula formicicum SMSP.</title>
        <authorList>
            <person name="Lucas S."/>
            <person name="Han J."/>
            <person name="Lapidus A."/>
            <person name="Cheng J.-F."/>
            <person name="Goodwin L."/>
            <person name="Pitluck S."/>
            <person name="Peters L."/>
            <person name="Ovchinnikova G."/>
            <person name="Teshima H."/>
            <person name="Detter J.C."/>
            <person name="Han C."/>
            <person name="Tapia R."/>
            <person name="Land M."/>
            <person name="Hauser L."/>
            <person name="Kyrpides N."/>
            <person name="Ivanova N."/>
            <person name="Pagani I."/>
            <person name="Imachi H."/>
            <person name="Tamaki H."/>
            <person name="Sekiguchi Y."/>
            <person name="Kamagata Y."/>
            <person name="Cadillo-Quiroz H."/>
            <person name="Zinder S."/>
            <person name="Liu W.-T."/>
            <person name="Woyke T."/>
        </authorList>
    </citation>
    <scope>NUCLEOTIDE SEQUENCE [LARGE SCALE GENOMIC DNA]</scope>
    <source>
        <strain evidence="3">DSM 22288 / NBRC 105244 / SMSP</strain>
    </source>
</reference>
<keyword evidence="3" id="KW-1185">Reference proteome</keyword>
<dbReference type="GeneID" id="14308339"/>
<dbReference type="KEGG" id="mfo:Metfor_1950"/>
<keyword evidence="1" id="KW-0472">Membrane</keyword>
<dbReference type="HOGENOM" id="CLU_2044414_0_0_2"/>